<reference evidence="1" key="1">
    <citation type="submission" date="2013-08" db="EMBL/GenBank/DDBJ databases">
        <title>Gene expansion shapes genome architecture in the human pathogen Lichtheimia corymbifera: an evolutionary genomics analysis in the ancient terrestrial Mucorales (Mucoromycotina).</title>
        <authorList>
            <person name="Schwartze V.U."/>
            <person name="Winter S."/>
            <person name="Shelest E."/>
            <person name="Marcet-Houben M."/>
            <person name="Horn F."/>
            <person name="Wehner S."/>
            <person name="Hoffmann K."/>
            <person name="Riege K."/>
            <person name="Sammeth M."/>
            <person name="Nowrousian M."/>
            <person name="Valiante V."/>
            <person name="Linde J."/>
            <person name="Jacobsen I.D."/>
            <person name="Marz M."/>
            <person name="Brakhage A.A."/>
            <person name="Gabaldon T."/>
            <person name="Bocker S."/>
            <person name="Voigt K."/>
        </authorList>
    </citation>
    <scope>NUCLEOTIDE SEQUENCE [LARGE SCALE GENOMIC DNA]</scope>
    <source>
        <strain evidence="1">FSU 9682</strain>
    </source>
</reference>
<name>A0A068RF33_9FUNG</name>
<dbReference type="VEuPathDB" id="FungiDB:LCOR_00117.1"/>
<gene>
    <name evidence="1" type="ORF">LCOR_00117.1</name>
</gene>
<comment type="caution">
    <text evidence="1">The sequence shown here is derived from an EMBL/GenBank/DDBJ whole genome shotgun (WGS) entry which is preliminary data.</text>
</comment>
<dbReference type="EMBL" id="CBTN010000001">
    <property type="protein sequence ID" value="CDH48330.1"/>
    <property type="molecule type" value="Genomic_DNA"/>
</dbReference>
<proteinExistence type="predicted"/>
<evidence type="ECO:0000313" key="1">
    <source>
        <dbReference type="EMBL" id="CDH48330.1"/>
    </source>
</evidence>
<protein>
    <submittedName>
        <fullName evidence="1">Uncharacterized protein</fullName>
    </submittedName>
</protein>
<evidence type="ECO:0000313" key="2">
    <source>
        <dbReference type="Proteomes" id="UP000027586"/>
    </source>
</evidence>
<dbReference type="AlphaFoldDB" id="A0A068RF33"/>
<dbReference type="Proteomes" id="UP000027586">
    <property type="component" value="Unassembled WGS sequence"/>
</dbReference>
<accession>A0A068RF33</accession>
<keyword evidence="2" id="KW-1185">Reference proteome</keyword>
<organism evidence="1 2">
    <name type="scientific">Lichtheimia corymbifera JMRC:FSU:9682</name>
    <dbReference type="NCBI Taxonomy" id="1263082"/>
    <lineage>
        <taxon>Eukaryota</taxon>
        <taxon>Fungi</taxon>
        <taxon>Fungi incertae sedis</taxon>
        <taxon>Mucoromycota</taxon>
        <taxon>Mucoromycotina</taxon>
        <taxon>Mucoromycetes</taxon>
        <taxon>Mucorales</taxon>
        <taxon>Lichtheimiaceae</taxon>
        <taxon>Lichtheimia</taxon>
    </lineage>
</organism>
<sequence length="88" mass="10027">MTQRTFLPSFMFEMGNPECKYTCEHCPRSTHHVNSTLVLIRLSLTEWASSWRVHPTTTPAFLDTPPSLVHPSTTAKRSSVHSKSCHCR</sequence>